<proteinExistence type="predicted"/>
<comment type="caution">
    <text evidence="1">The sequence shown here is derived from an EMBL/GenBank/DDBJ whole genome shotgun (WGS) entry which is preliminary data.</text>
</comment>
<dbReference type="Proteomes" id="UP000685013">
    <property type="component" value="Chromosome 16"/>
</dbReference>
<evidence type="ECO:0000313" key="1">
    <source>
        <dbReference type="EMBL" id="KAG6576742.1"/>
    </source>
</evidence>
<accession>A0AAV6M6Z7</accession>
<dbReference type="AlphaFoldDB" id="A0AAV6M6Z7"/>
<feature type="non-terminal residue" evidence="1">
    <location>
        <position position="1"/>
    </location>
</feature>
<name>A0AAV6M6Z7_9ROSI</name>
<keyword evidence="2" id="KW-1185">Reference proteome</keyword>
<evidence type="ECO:0000313" key="2">
    <source>
        <dbReference type="Proteomes" id="UP000685013"/>
    </source>
</evidence>
<protein>
    <submittedName>
        <fullName evidence="1">Uncharacterized protein</fullName>
    </submittedName>
</protein>
<organism evidence="1 2">
    <name type="scientific">Cucurbita argyrosperma subsp. sororia</name>
    <dbReference type="NCBI Taxonomy" id="37648"/>
    <lineage>
        <taxon>Eukaryota</taxon>
        <taxon>Viridiplantae</taxon>
        <taxon>Streptophyta</taxon>
        <taxon>Embryophyta</taxon>
        <taxon>Tracheophyta</taxon>
        <taxon>Spermatophyta</taxon>
        <taxon>Magnoliopsida</taxon>
        <taxon>eudicotyledons</taxon>
        <taxon>Gunneridae</taxon>
        <taxon>Pentapetalae</taxon>
        <taxon>rosids</taxon>
        <taxon>fabids</taxon>
        <taxon>Cucurbitales</taxon>
        <taxon>Cucurbitaceae</taxon>
        <taxon>Cucurbiteae</taxon>
        <taxon>Cucurbita</taxon>
    </lineage>
</organism>
<dbReference type="EMBL" id="JAGKQH010000016">
    <property type="protein sequence ID" value="KAG6576742.1"/>
    <property type="molecule type" value="Genomic_DNA"/>
</dbReference>
<gene>
    <name evidence="1" type="ORF">SDJN03_24316</name>
</gene>
<sequence>MRARHGVTDLVRHREIGHRLRFLITTTTRISRLTESSRKKKRRLSLTKFLKVSRSSRLTVGTPITLRLKWSY</sequence>
<reference evidence="1 2" key="1">
    <citation type="journal article" date="2021" name="Hortic Res">
        <title>The domestication of Cucurbita argyrosperma as revealed by the genome of its wild relative.</title>
        <authorList>
            <person name="Barrera-Redondo J."/>
            <person name="Sanchez-de la Vega G."/>
            <person name="Aguirre-Liguori J.A."/>
            <person name="Castellanos-Morales G."/>
            <person name="Gutierrez-Guerrero Y.T."/>
            <person name="Aguirre-Dugua X."/>
            <person name="Aguirre-Planter E."/>
            <person name="Tenaillon M.I."/>
            <person name="Lira-Saade R."/>
            <person name="Eguiarte L.E."/>
        </authorList>
    </citation>
    <scope>NUCLEOTIDE SEQUENCE [LARGE SCALE GENOMIC DNA]</scope>
    <source>
        <strain evidence="1">JBR-2021</strain>
    </source>
</reference>